<dbReference type="CDD" id="cd02042">
    <property type="entry name" value="ParAB_family"/>
    <property type="match status" value="1"/>
</dbReference>
<dbReference type="InterPro" id="IPR050678">
    <property type="entry name" value="DNA_Partitioning_ATPase"/>
</dbReference>
<organism evidence="5 6">
    <name type="scientific">Candidatus Neomicrothrix subdominans</name>
    <dbReference type="NCBI Taxonomy" id="2954438"/>
    <lineage>
        <taxon>Bacteria</taxon>
        <taxon>Bacillati</taxon>
        <taxon>Actinomycetota</taxon>
        <taxon>Acidimicrobiia</taxon>
        <taxon>Acidimicrobiales</taxon>
        <taxon>Microthrixaceae</taxon>
        <taxon>Candidatus Neomicrothrix</taxon>
    </lineage>
</organism>
<dbReference type="EMBL" id="JADJZA010000006">
    <property type="protein sequence ID" value="MBK9296954.1"/>
    <property type="molecule type" value="Genomic_DNA"/>
</dbReference>
<dbReference type="PANTHER" id="PTHR13696:SF52">
    <property type="entry name" value="PARA FAMILY PROTEIN CT_582"/>
    <property type="match status" value="1"/>
</dbReference>
<sequence length="283" mass="30850">MASVSEEVLDHRQVEVNATDGRAAEPTQTPRVIAIANQKGGVGKTTTTVNLGATLAELDLRVLVVDLDPQGNASTGLGLDSRTVDVSMYDVLLHDQPMEDCIEPTSVKGLFVAPSNLDLAGAEIELVPAFSREQRLKRAIDSVVDRFDYVLIDCPPSLGLLTVNAFAAASEVLVPIQCEYYALEGLGQLIRNIDQVQRNLHPDLKLGNLVLTMYDGRTRLSDEVATQVREHFGDKVCRNVIPRSVRLSEAPSYGMPITLFDTSSRAAVAYRELAREVHERGAP</sequence>
<accession>A0A936TEQ6</accession>
<evidence type="ECO:0000313" key="5">
    <source>
        <dbReference type="EMBL" id="MBK9296954.1"/>
    </source>
</evidence>
<comment type="caution">
    <text evidence="5">The sequence shown here is derived from an EMBL/GenBank/DDBJ whole genome shotgun (WGS) entry which is preliminary data.</text>
</comment>
<gene>
    <name evidence="5" type="ORF">IPN02_08970</name>
</gene>
<proteinExistence type="inferred from homology"/>
<dbReference type="Pfam" id="PF13614">
    <property type="entry name" value="AAA_31"/>
    <property type="match status" value="1"/>
</dbReference>
<feature type="region of interest" description="Disordered" evidence="3">
    <location>
        <begin position="1"/>
        <end position="27"/>
    </location>
</feature>
<dbReference type="Proteomes" id="UP000727993">
    <property type="component" value="Unassembled WGS sequence"/>
</dbReference>
<name>A0A936TEQ6_9ACTN</name>
<protein>
    <submittedName>
        <fullName evidence="5">ParA family protein</fullName>
    </submittedName>
</protein>
<dbReference type="SUPFAM" id="SSF52540">
    <property type="entry name" value="P-loop containing nucleoside triphosphate hydrolases"/>
    <property type="match status" value="1"/>
</dbReference>
<evidence type="ECO:0000313" key="6">
    <source>
        <dbReference type="Proteomes" id="UP000727993"/>
    </source>
</evidence>
<dbReference type="AlphaFoldDB" id="A0A936TEQ6"/>
<comment type="similarity">
    <text evidence="1">Belongs to the ParA family.</text>
</comment>
<feature type="domain" description="AAA" evidence="4">
    <location>
        <begin position="31"/>
        <end position="205"/>
    </location>
</feature>
<evidence type="ECO:0000256" key="2">
    <source>
        <dbReference type="ARBA" id="ARBA00059092"/>
    </source>
</evidence>
<dbReference type="FunFam" id="3.40.50.300:FF:000285">
    <property type="entry name" value="Sporulation initiation inhibitor Soj"/>
    <property type="match status" value="1"/>
</dbReference>
<dbReference type="PANTHER" id="PTHR13696">
    <property type="entry name" value="P-LOOP CONTAINING NUCLEOSIDE TRIPHOSPHATE HYDROLASE"/>
    <property type="match status" value="1"/>
</dbReference>
<comment type="function">
    <text evidence="2">May play a role in septum formation.</text>
</comment>
<dbReference type="InterPro" id="IPR027417">
    <property type="entry name" value="P-loop_NTPase"/>
</dbReference>
<evidence type="ECO:0000259" key="4">
    <source>
        <dbReference type="Pfam" id="PF13614"/>
    </source>
</evidence>
<dbReference type="InterPro" id="IPR025669">
    <property type="entry name" value="AAA_dom"/>
</dbReference>
<evidence type="ECO:0000256" key="1">
    <source>
        <dbReference type="ARBA" id="ARBA00006976"/>
    </source>
</evidence>
<dbReference type="Gene3D" id="3.40.50.300">
    <property type="entry name" value="P-loop containing nucleotide triphosphate hydrolases"/>
    <property type="match status" value="1"/>
</dbReference>
<evidence type="ECO:0000256" key="3">
    <source>
        <dbReference type="SAM" id="MobiDB-lite"/>
    </source>
</evidence>
<reference evidence="5 6" key="1">
    <citation type="submission" date="2020-10" db="EMBL/GenBank/DDBJ databases">
        <title>Connecting structure to function with the recovery of over 1000 high-quality activated sludge metagenome-assembled genomes encoding full-length rRNA genes using long-read sequencing.</title>
        <authorList>
            <person name="Singleton C.M."/>
            <person name="Petriglieri F."/>
            <person name="Kristensen J.M."/>
            <person name="Kirkegaard R.H."/>
            <person name="Michaelsen T.Y."/>
            <person name="Andersen M.H."/>
            <person name="Karst S.M."/>
            <person name="Dueholm M.S."/>
            <person name="Nielsen P.H."/>
            <person name="Albertsen M."/>
        </authorList>
    </citation>
    <scope>NUCLEOTIDE SEQUENCE [LARGE SCALE GENOMIC DNA]</scope>
    <source>
        <strain evidence="5">Lyne_18-Q3-R50-59_MAXAC.006</strain>
    </source>
</reference>